<reference evidence="1" key="2">
    <citation type="submission" date="2025-09" db="UniProtKB">
        <authorList>
            <consortium name="EnsemblPlants"/>
        </authorList>
    </citation>
    <scope>IDENTIFICATION</scope>
</reference>
<protein>
    <submittedName>
        <fullName evidence="1">Uncharacterized protein</fullName>
    </submittedName>
</protein>
<accession>A0ACD5ZNM6</accession>
<evidence type="ECO:0000313" key="2">
    <source>
        <dbReference type="Proteomes" id="UP001732700"/>
    </source>
</evidence>
<sequence length="724" mass="83194">MLSFFCVDHETTNVGGTCDSRDEYYIKKLKPEIGMEFENEHIAYEFYNTYAGHVGFSVRKFWHDKSSTNVIRTKKFVCSKAGYKDKSSTSEPCQRKRADTRVGCTAEMTIKINAIGKYVVSSFGDAHNHELVTPSKAHLLRSQRRITEAQKAQIDILNDSGIRPKSGHEAMSRQAGGRQSLSFTRKDYKNYLRSKRMQSIQEGDTRAILQYLQDKQMENPSFFYAIQVDEDEMMTNIFWTDARSVLDYDYFGDVICFDTTYKANSYGRPFAVFVGVNHHKQTVVFGAALLYDETKATFEWLFETFKKAMSGKEPKTILTDQCAAIIGAIDIVFSTTIHRLCVWHMYQNAVKHLSHVFQGSKTFKKDFGKCVFYFEEVDEFIAAWNNMLKAYNLEDNEWLHTLFQSKEKWALVYGRQTFCADMISTQRSESLNAMLKRYLHVRLDLLDFFKHYERAVDDRRHAEVEGDFFASQTSPKVPCVRMLIQTSKEYTPAMFEIFRGEYDMVMGCSLYNSGHTESTLEFKVSNSDHPQSHRFTVKFDPNGSKVSCSCKKFEFVGVLCRHALKVLNHNNVKELAPEYILKRWTGHAKGGPSQAIQKCANDEETRVVLARRYGSLCRSYNNILSKAAESEEAYALLQSASIELMEKVDMIMHGNQSKDILPNCNQAEKQPVESTKESEVQIKGIKRRESGSSSKRKKSGLEQNSKNKPKKGILQQSNSYRYIN</sequence>
<evidence type="ECO:0000313" key="1">
    <source>
        <dbReference type="EnsemblPlants" id="AVESA.00010b.r2.7AG1201080.1.CDS.1"/>
    </source>
</evidence>
<keyword evidence="2" id="KW-1185">Reference proteome</keyword>
<proteinExistence type="predicted"/>
<name>A0ACD5ZNM6_AVESA</name>
<dbReference type="EnsemblPlants" id="AVESA.00010b.r2.7AG1201080.1">
    <property type="protein sequence ID" value="AVESA.00010b.r2.7AG1201080.1.CDS.1"/>
    <property type="gene ID" value="AVESA.00010b.r2.7AG1201080"/>
</dbReference>
<reference evidence="1" key="1">
    <citation type="submission" date="2021-05" db="EMBL/GenBank/DDBJ databases">
        <authorList>
            <person name="Scholz U."/>
            <person name="Mascher M."/>
            <person name="Fiebig A."/>
        </authorList>
    </citation>
    <scope>NUCLEOTIDE SEQUENCE [LARGE SCALE GENOMIC DNA]</scope>
</reference>
<organism evidence="1 2">
    <name type="scientific">Avena sativa</name>
    <name type="common">Oat</name>
    <dbReference type="NCBI Taxonomy" id="4498"/>
    <lineage>
        <taxon>Eukaryota</taxon>
        <taxon>Viridiplantae</taxon>
        <taxon>Streptophyta</taxon>
        <taxon>Embryophyta</taxon>
        <taxon>Tracheophyta</taxon>
        <taxon>Spermatophyta</taxon>
        <taxon>Magnoliopsida</taxon>
        <taxon>Liliopsida</taxon>
        <taxon>Poales</taxon>
        <taxon>Poaceae</taxon>
        <taxon>BOP clade</taxon>
        <taxon>Pooideae</taxon>
        <taxon>Poodae</taxon>
        <taxon>Poeae</taxon>
        <taxon>Poeae Chloroplast Group 1 (Aveneae type)</taxon>
        <taxon>Aveninae</taxon>
        <taxon>Avena</taxon>
    </lineage>
</organism>
<dbReference type="Proteomes" id="UP001732700">
    <property type="component" value="Chromosome 7A"/>
</dbReference>